<gene>
    <name evidence="1" type="ORF">METZ01_LOCUS350377</name>
</gene>
<reference evidence="1" key="1">
    <citation type="submission" date="2018-05" db="EMBL/GenBank/DDBJ databases">
        <authorList>
            <person name="Lanie J.A."/>
            <person name="Ng W.-L."/>
            <person name="Kazmierczak K.M."/>
            <person name="Andrzejewski T.M."/>
            <person name="Davidsen T.M."/>
            <person name="Wayne K.J."/>
            <person name="Tettelin H."/>
            <person name="Glass J.I."/>
            <person name="Rusch D."/>
            <person name="Podicherti R."/>
            <person name="Tsui H.-C.T."/>
            <person name="Winkler M.E."/>
        </authorList>
    </citation>
    <scope>NUCLEOTIDE SEQUENCE</scope>
</reference>
<name>A0A382RIL7_9ZZZZ</name>
<evidence type="ECO:0000313" key="1">
    <source>
        <dbReference type="EMBL" id="SVC97523.1"/>
    </source>
</evidence>
<dbReference type="EMBL" id="UINC01121990">
    <property type="protein sequence ID" value="SVC97523.1"/>
    <property type="molecule type" value="Genomic_DNA"/>
</dbReference>
<protein>
    <submittedName>
        <fullName evidence="1">Uncharacterized protein</fullName>
    </submittedName>
</protein>
<sequence length="25" mass="3192">MEDLFYFTNKRLVKNIYRLKKDLEN</sequence>
<accession>A0A382RIL7</accession>
<organism evidence="1">
    <name type="scientific">marine metagenome</name>
    <dbReference type="NCBI Taxonomy" id="408172"/>
    <lineage>
        <taxon>unclassified sequences</taxon>
        <taxon>metagenomes</taxon>
        <taxon>ecological metagenomes</taxon>
    </lineage>
</organism>
<dbReference type="AlphaFoldDB" id="A0A382RIL7"/>
<proteinExistence type="predicted"/>